<comment type="caution">
    <text evidence="2">The sequence shown here is derived from an EMBL/GenBank/DDBJ whole genome shotgun (WGS) entry which is preliminary data.</text>
</comment>
<organism evidence="2 3">
    <name type="scientific">Nitrospirillum amazonense</name>
    <dbReference type="NCBI Taxonomy" id="28077"/>
    <lineage>
        <taxon>Bacteria</taxon>
        <taxon>Pseudomonadati</taxon>
        <taxon>Pseudomonadota</taxon>
        <taxon>Alphaproteobacteria</taxon>
        <taxon>Rhodospirillales</taxon>
        <taxon>Azospirillaceae</taxon>
        <taxon>Nitrospirillum</taxon>
    </lineage>
</organism>
<protein>
    <submittedName>
        <fullName evidence="2">Carboxymethylenebutenolidase</fullName>
    </submittedName>
</protein>
<sequence>MDDTGINRRGFATAGLATGFALAVLPVSAQTIITDADDLDAGMVQVPVAGGATMAAYRAVPKRTGKGGHHPVVLVVQEIFGLHEHIRDLCRRLAKSGYYAIAPDLYFRQGDATKVPDIPTLIRDIVSKVSDAQVMADLDATVAHLKTDNRADTQRMAITGFCWGGRIVWLYSAHNPDLKAGAAWYGRLVGNTDADHPKNPIDLVDQLNAPVLGLYGAKDEGIPVASVEQMRTALAKGNKAADTSELRVFPESGHGFNADYRPSYNPVDAKIAWKQMLEWFNKHGVPYVPHA</sequence>
<feature type="domain" description="Dienelactone hydrolase" evidence="1">
    <location>
        <begin position="54"/>
        <end position="283"/>
    </location>
</feature>
<gene>
    <name evidence="2" type="ORF">FBZ90_104287</name>
</gene>
<dbReference type="InterPro" id="IPR002925">
    <property type="entry name" value="Dienelactn_hydro"/>
</dbReference>
<dbReference type="InterPro" id="IPR029058">
    <property type="entry name" value="AB_hydrolase_fold"/>
</dbReference>
<dbReference type="Proteomes" id="UP000315751">
    <property type="component" value="Unassembled WGS sequence"/>
</dbReference>
<dbReference type="InterPro" id="IPR051049">
    <property type="entry name" value="Dienelactone_hydrolase-like"/>
</dbReference>
<dbReference type="PANTHER" id="PTHR46623:SF6">
    <property type="entry name" value="ALPHA_BETA-HYDROLASES SUPERFAMILY PROTEIN"/>
    <property type="match status" value="1"/>
</dbReference>
<name>A0A560HDY6_9PROT</name>
<dbReference type="PANTHER" id="PTHR46623">
    <property type="entry name" value="CARBOXYMETHYLENEBUTENOLIDASE-RELATED"/>
    <property type="match status" value="1"/>
</dbReference>
<evidence type="ECO:0000259" key="1">
    <source>
        <dbReference type="Pfam" id="PF01738"/>
    </source>
</evidence>
<evidence type="ECO:0000313" key="2">
    <source>
        <dbReference type="EMBL" id="TWB43899.1"/>
    </source>
</evidence>
<dbReference type="Pfam" id="PF01738">
    <property type="entry name" value="DLH"/>
    <property type="match status" value="1"/>
</dbReference>
<dbReference type="Gene3D" id="3.40.50.1820">
    <property type="entry name" value="alpha/beta hydrolase"/>
    <property type="match status" value="1"/>
</dbReference>
<dbReference type="SUPFAM" id="SSF53474">
    <property type="entry name" value="alpha/beta-Hydrolases"/>
    <property type="match status" value="1"/>
</dbReference>
<accession>A0A560HDY6</accession>
<keyword evidence="3" id="KW-1185">Reference proteome</keyword>
<evidence type="ECO:0000313" key="3">
    <source>
        <dbReference type="Proteomes" id="UP000315751"/>
    </source>
</evidence>
<dbReference type="GO" id="GO:0016787">
    <property type="term" value="F:hydrolase activity"/>
    <property type="evidence" value="ECO:0007669"/>
    <property type="project" value="InterPro"/>
</dbReference>
<dbReference type="AlphaFoldDB" id="A0A560HDY6"/>
<dbReference type="RefSeq" id="WP_145731022.1">
    <property type="nucleotide sequence ID" value="NZ_VITR01000004.1"/>
</dbReference>
<proteinExistence type="predicted"/>
<reference evidence="2 3" key="1">
    <citation type="submission" date="2019-06" db="EMBL/GenBank/DDBJ databases">
        <title>Genomic Encyclopedia of Type Strains, Phase IV (KMG-V): Genome sequencing to study the core and pangenomes of soil and plant-associated prokaryotes.</title>
        <authorList>
            <person name="Whitman W."/>
        </authorList>
    </citation>
    <scope>NUCLEOTIDE SEQUENCE [LARGE SCALE GENOMIC DNA]</scope>
    <source>
        <strain evidence="2 3">BR 11622</strain>
    </source>
</reference>
<dbReference type="EMBL" id="VITR01000004">
    <property type="protein sequence ID" value="TWB43899.1"/>
    <property type="molecule type" value="Genomic_DNA"/>
</dbReference>
<dbReference type="OrthoDB" id="9771666at2"/>